<dbReference type="SUPFAM" id="SSF47188">
    <property type="entry name" value="Hemerythrin-like"/>
    <property type="match status" value="1"/>
</dbReference>
<keyword evidence="3" id="KW-0408">Iron</keyword>
<comment type="caution">
    <text evidence="5">The sequence shown here is derived from an EMBL/GenBank/DDBJ whole genome shotgun (WGS) entry which is preliminary data.</text>
</comment>
<dbReference type="InterPro" id="IPR050669">
    <property type="entry name" value="Hemerythrin"/>
</dbReference>
<evidence type="ECO:0000313" key="5">
    <source>
        <dbReference type="EMBL" id="EAJ1254567.1"/>
    </source>
</evidence>
<dbReference type="PANTHER" id="PTHR37164:SF1">
    <property type="entry name" value="BACTERIOHEMERYTHRIN"/>
    <property type="match status" value="1"/>
</dbReference>
<dbReference type="PANTHER" id="PTHR37164">
    <property type="entry name" value="BACTERIOHEMERYTHRIN"/>
    <property type="match status" value="1"/>
</dbReference>
<proteinExistence type="inferred from homology"/>
<evidence type="ECO:0000259" key="4">
    <source>
        <dbReference type="Pfam" id="PF01814"/>
    </source>
</evidence>
<protein>
    <recommendedName>
        <fullName evidence="4">Hemerythrin-like domain-containing protein</fullName>
    </recommendedName>
</protein>
<gene>
    <name evidence="5" type="ORF">A0Y59_05110</name>
</gene>
<evidence type="ECO:0000256" key="2">
    <source>
        <dbReference type="ARBA" id="ARBA00022723"/>
    </source>
</evidence>
<dbReference type="InterPro" id="IPR012827">
    <property type="entry name" value="Hemerythrin_metal-bd"/>
</dbReference>
<organism evidence="5 6">
    <name type="scientific">Campylobacter lari</name>
    <dbReference type="NCBI Taxonomy" id="201"/>
    <lineage>
        <taxon>Bacteria</taxon>
        <taxon>Pseudomonadati</taxon>
        <taxon>Campylobacterota</taxon>
        <taxon>Epsilonproteobacteria</taxon>
        <taxon>Campylobacterales</taxon>
        <taxon>Campylobacteraceae</taxon>
        <taxon>Campylobacter</taxon>
    </lineage>
</organism>
<evidence type="ECO:0000313" key="6">
    <source>
        <dbReference type="Proteomes" id="UP000533324"/>
    </source>
</evidence>
<feature type="domain" description="Hemerythrin-like" evidence="4">
    <location>
        <begin position="16"/>
        <end position="121"/>
    </location>
</feature>
<dbReference type="InterPro" id="IPR035938">
    <property type="entry name" value="Hemerythrin-like_sf"/>
</dbReference>
<keyword evidence="2" id="KW-0479">Metal-binding</keyword>
<evidence type="ECO:0000256" key="3">
    <source>
        <dbReference type="ARBA" id="ARBA00023004"/>
    </source>
</evidence>
<dbReference type="Proteomes" id="UP000533324">
    <property type="component" value="Unassembled WGS sequence"/>
</dbReference>
<dbReference type="InterPro" id="IPR012312">
    <property type="entry name" value="Hemerythrin-like"/>
</dbReference>
<accession>A0A7U8G1Z7</accession>
<comment type="similarity">
    <text evidence="1">Belongs to the hemerythrin family.</text>
</comment>
<sequence length="215" mass="25400">MIDFQWKQYYSINQVVIDSQHKALFDSICKIQNQKVDPTTIKSTIKELLNYATQHCKDEENYMKSIDFPLLNQHIQSHKKLKAIMRQVLDDINQKKFNFDDLYPIAKIFLEHVVTEDLEILKYSKGLYDIQEEPYSINEYINIVSAILEDDNKEVDYVCACGNRIYKIKQNIHEKLCKKGTKIRCTMCKQPMVFFGISLMGQEEIEILQKKVLEF</sequence>
<reference evidence="5 6" key="1">
    <citation type="submission" date="2018-05" db="EMBL/GenBank/DDBJ databases">
        <authorList>
            <consortium name="PulseNet: The National Subtyping Network for Foodborne Disease Surveillance"/>
            <person name="Tarr C.L."/>
            <person name="Trees E."/>
            <person name="Katz L.S."/>
            <person name="Carleton-Romer H.A."/>
            <person name="Stroika S."/>
            <person name="Kucerova Z."/>
            <person name="Roache K.F."/>
            <person name="Sabol A.L."/>
            <person name="Besser J."/>
            <person name="Gerner-Smidt P."/>
        </authorList>
    </citation>
    <scope>NUCLEOTIDE SEQUENCE [LARGE SCALE GENOMIC DNA]</scope>
    <source>
        <strain evidence="5 6">1988D-2602</strain>
    </source>
</reference>
<dbReference type="NCBIfam" id="TIGR02481">
    <property type="entry name" value="hemeryth_dom"/>
    <property type="match status" value="1"/>
</dbReference>
<dbReference type="GO" id="GO:0046872">
    <property type="term" value="F:metal ion binding"/>
    <property type="evidence" value="ECO:0007669"/>
    <property type="project" value="UniProtKB-KW"/>
</dbReference>
<evidence type="ECO:0000256" key="1">
    <source>
        <dbReference type="ARBA" id="ARBA00010587"/>
    </source>
</evidence>
<dbReference type="EMBL" id="AABVCV010000008">
    <property type="protein sequence ID" value="EAJ1254567.1"/>
    <property type="molecule type" value="Genomic_DNA"/>
</dbReference>
<name>A0A7U8G1Z7_CAMLA</name>
<dbReference type="Pfam" id="PF01814">
    <property type="entry name" value="Hemerythrin"/>
    <property type="match status" value="1"/>
</dbReference>
<dbReference type="CDD" id="cd12107">
    <property type="entry name" value="Hemerythrin"/>
    <property type="match status" value="1"/>
</dbReference>
<dbReference type="AlphaFoldDB" id="A0A7U8G1Z7"/>
<dbReference type="Gene3D" id="1.20.120.50">
    <property type="entry name" value="Hemerythrin-like"/>
    <property type="match status" value="1"/>
</dbReference>